<proteinExistence type="predicted"/>
<keyword evidence="4" id="KW-1185">Reference proteome</keyword>
<dbReference type="InterPro" id="IPR035437">
    <property type="entry name" value="SNase_OB-fold_sf"/>
</dbReference>
<dbReference type="InterPro" id="IPR036415">
    <property type="entry name" value="Lamin_tail_dom_sf"/>
</dbReference>
<gene>
    <name evidence="3" type="ORF">BJ971_004286</name>
</gene>
<name>A0A7W7MRL3_9ACTN</name>
<dbReference type="RefSeq" id="WP_239087348.1">
    <property type="nucleotide sequence ID" value="NZ_BOMK01000020.1"/>
</dbReference>
<protein>
    <submittedName>
        <fullName evidence="3">Endonuclease YncB(Thermonuclease family)</fullName>
    </submittedName>
</protein>
<dbReference type="GO" id="GO:0004519">
    <property type="term" value="F:endonuclease activity"/>
    <property type="evidence" value="ECO:0007669"/>
    <property type="project" value="UniProtKB-KW"/>
</dbReference>
<evidence type="ECO:0000256" key="1">
    <source>
        <dbReference type="SAM" id="SignalP"/>
    </source>
</evidence>
<feature type="signal peptide" evidence="1">
    <location>
        <begin position="1"/>
        <end position="28"/>
    </location>
</feature>
<dbReference type="SUPFAM" id="SSF50199">
    <property type="entry name" value="Staphylococcal nuclease"/>
    <property type="match status" value="1"/>
</dbReference>
<evidence type="ECO:0000313" key="3">
    <source>
        <dbReference type="EMBL" id="MBB4763730.1"/>
    </source>
</evidence>
<evidence type="ECO:0000259" key="2">
    <source>
        <dbReference type="PROSITE" id="PS51841"/>
    </source>
</evidence>
<keyword evidence="3" id="KW-0255">Endonuclease</keyword>
<feature type="domain" description="LTD" evidence="2">
    <location>
        <begin position="193"/>
        <end position="316"/>
    </location>
</feature>
<accession>A0A7W7MRL3</accession>
<dbReference type="PROSITE" id="PS51841">
    <property type="entry name" value="LTD"/>
    <property type="match status" value="1"/>
</dbReference>
<evidence type="ECO:0000313" key="4">
    <source>
        <dbReference type="Proteomes" id="UP000578112"/>
    </source>
</evidence>
<dbReference type="AlphaFoldDB" id="A0A7W7MRL3"/>
<dbReference type="SUPFAM" id="SSF74853">
    <property type="entry name" value="Lamin A/C globular tail domain"/>
    <property type="match status" value="1"/>
</dbReference>
<keyword evidence="1" id="KW-0732">Signal</keyword>
<comment type="caution">
    <text evidence="3">The sequence shown here is derived from an EMBL/GenBank/DDBJ whole genome shotgun (WGS) entry which is preliminary data.</text>
</comment>
<keyword evidence="3" id="KW-0540">Nuclease</keyword>
<dbReference type="InterPro" id="IPR001322">
    <property type="entry name" value="Lamin_tail_dom"/>
</dbReference>
<dbReference type="Gene3D" id="2.60.40.1260">
    <property type="entry name" value="Lamin Tail domain"/>
    <property type="match status" value="1"/>
</dbReference>
<dbReference type="Gene3D" id="2.40.50.90">
    <property type="match status" value="1"/>
</dbReference>
<dbReference type="Proteomes" id="UP000578112">
    <property type="component" value="Unassembled WGS sequence"/>
</dbReference>
<sequence length="324" mass="34634">MRRRLAALAAAVTVAGGLAVMPTTPAVAASVPCLPGSGGPACQTWTGRVIAVNDGDTLSIDIAGDGTSTPRSIRLINVQAMEQTVYSSIPSRRRGECNSLAATARVEQLVRSGGGVVRLTAQHASSSSRSRSLRSISVKINGVWRDIGLDLLGRGLALWQPFAAEWAWNAQYRAAEQRAAHARTGLFDTDSCGTGPAQSVPIEVIVNYDAPGRDEDNVNGEWVQVTNHRATPLAIGNWWIRDSGLRRYTFPAGTTVPAQGTIQLHVGKGKSTPTRKYWGLTTPIFDNPTSDQEAHGDGAYLFDPQGDLRAWMLYPCVLNCTAPA</sequence>
<keyword evidence="3" id="KW-0378">Hydrolase</keyword>
<organism evidence="3 4">
    <name type="scientific">Actinoplanes digitatis</name>
    <dbReference type="NCBI Taxonomy" id="1868"/>
    <lineage>
        <taxon>Bacteria</taxon>
        <taxon>Bacillati</taxon>
        <taxon>Actinomycetota</taxon>
        <taxon>Actinomycetes</taxon>
        <taxon>Micromonosporales</taxon>
        <taxon>Micromonosporaceae</taxon>
        <taxon>Actinoplanes</taxon>
    </lineage>
</organism>
<feature type="chain" id="PRO_5031531926" evidence="1">
    <location>
        <begin position="29"/>
        <end position="324"/>
    </location>
</feature>
<dbReference type="Pfam" id="PF00932">
    <property type="entry name" value="LTD"/>
    <property type="match status" value="1"/>
</dbReference>
<dbReference type="EMBL" id="JACHNH010000001">
    <property type="protein sequence ID" value="MBB4763730.1"/>
    <property type="molecule type" value="Genomic_DNA"/>
</dbReference>
<reference evidence="3 4" key="1">
    <citation type="submission" date="2020-08" db="EMBL/GenBank/DDBJ databases">
        <title>Sequencing the genomes of 1000 actinobacteria strains.</title>
        <authorList>
            <person name="Klenk H.-P."/>
        </authorList>
    </citation>
    <scope>NUCLEOTIDE SEQUENCE [LARGE SCALE GENOMIC DNA]</scope>
    <source>
        <strain evidence="3 4">DSM 43149</strain>
    </source>
</reference>